<gene>
    <name evidence="2" type="ORF">ALFOR1_20074</name>
</gene>
<feature type="signal peptide" evidence="1">
    <location>
        <begin position="1"/>
        <end position="21"/>
    </location>
</feature>
<dbReference type="Proteomes" id="UP000509458">
    <property type="component" value="Chromosome"/>
</dbReference>
<evidence type="ECO:0000313" key="3">
    <source>
        <dbReference type="Proteomes" id="UP000509458"/>
    </source>
</evidence>
<name>A0A6T9XW98_ALTMA</name>
<organism evidence="2 3">
    <name type="scientific">Alteromonas macleodii</name>
    <name type="common">Pseudoalteromonas macleodii</name>
    <dbReference type="NCBI Taxonomy" id="28108"/>
    <lineage>
        <taxon>Bacteria</taxon>
        <taxon>Pseudomonadati</taxon>
        <taxon>Pseudomonadota</taxon>
        <taxon>Gammaproteobacteria</taxon>
        <taxon>Alteromonadales</taxon>
        <taxon>Alteromonadaceae</taxon>
        <taxon>Alteromonas/Salinimonas group</taxon>
        <taxon>Alteromonas</taxon>
    </lineage>
</organism>
<sequence length="295" mass="32514">MKRHALLITFAVIVSLLPVTAHCDFFTDVSNAYLPGEVDALMVGEEKAPVIVIEAQTPLPLGVAVVLTEPFPSSLTLAQGNSLASMLAEKGWNVVISPFNLSTNSPASLTTDEQTSEAQVESASSSMDSESIIHPRSDQLTQYLDFESTTRALTLQLSSLDNYLQDRTGYRMVIAQGMLATAYLSAVEMQPGLQPDSFVAISPFWPQEKTNNLVIDTIAKASFPILDLSLINFNDWEASTAMKRKVRAKNELKLHYRQVHLPNNSLTFSIKEINKTPNIHIVANSIIGWTRHLGW</sequence>
<dbReference type="AlphaFoldDB" id="A0A6T9XW98"/>
<feature type="chain" id="PRO_5029523952" description="DUF3530 family protein" evidence="1">
    <location>
        <begin position="22"/>
        <end position="295"/>
    </location>
</feature>
<accession>A0A6T9XW98</accession>
<proteinExistence type="predicted"/>
<dbReference type="Pfam" id="PF12048">
    <property type="entry name" value="DUF3530"/>
    <property type="match status" value="1"/>
</dbReference>
<dbReference type="InterPro" id="IPR022529">
    <property type="entry name" value="DUF3530"/>
</dbReference>
<dbReference type="EMBL" id="LR812090">
    <property type="protein sequence ID" value="CAB9492642.1"/>
    <property type="molecule type" value="Genomic_DNA"/>
</dbReference>
<keyword evidence="1" id="KW-0732">Signal</keyword>
<evidence type="ECO:0000256" key="1">
    <source>
        <dbReference type="SAM" id="SignalP"/>
    </source>
</evidence>
<dbReference type="RefSeq" id="WP_179982311.1">
    <property type="nucleotide sequence ID" value="NZ_LR812090.1"/>
</dbReference>
<evidence type="ECO:0008006" key="4">
    <source>
        <dbReference type="Google" id="ProtNLM"/>
    </source>
</evidence>
<protein>
    <recommendedName>
        <fullName evidence="4">DUF3530 family protein</fullName>
    </recommendedName>
</protein>
<reference evidence="2 3" key="1">
    <citation type="submission" date="2020-06" db="EMBL/GenBank/DDBJ databases">
        <authorList>
            <person name="Duchaud E."/>
        </authorList>
    </citation>
    <scope>NUCLEOTIDE SEQUENCE [LARGE SCALE GENOMIC DNA]</scope>
    <source>
        <strain evidence="2">Alteromonas fortis</strain>
    </source>
</reference>
<evidence type="ECO:0000313" key="2">
    <source>
        <dbReference type="EMBL" id="CAB9492642.1"/>
    </source>
</evidence>